<proteinExistence type="inferred from homology"/>
<dbReference type="PANTHER" id="PTHR35534:SF2">
    <property type="entry name" value="LARGE RIBOSOMAL SUBUNIT PROTEIN BL32"/>
    <property type="match status" value="1"/>
</dbReference>
<keyword evidence="3 5" id="KW-0687">Ribonucleoprotein</keyword>
<dbReference type="Pfam" id="PF01783">
    <property type="entry name" value="Ribosomal_L32p"/>
    <property type="match status" value="1"/>
</dbReference>
<keyword evidence="2 5" id="KW-0689">Ribosomal protein</keyword>
<keyword evidence="7" id="KW-1185">Reference proteome</keyword>
<evidence type="ECO:0000313" key="6">
    <source>
        <dbReference type="EMBL" id="QMS85595.1"/>
    </source>
</evidence>
<evidence type="ECO:0000313" key="7">
    <source>
        <dbReference type="Proteomes" id="UP000514720"/>
    </source>
</evidence>
<sequence length="65" mass="7458">MAVPFRRTSKTAKRKRRTHYKLSVPGMVVCPNCGEMKLAHRVCKECGYYNGRVVVEAKEDEVVED</sequence>
<evidence type="ECO:0000256" key="3">
    <source>
        <dbReference type="ARBA" id="ARBA00023274"/>
    </source>
</evidence>
<gene>
    <name evidence="5 6" type="primary">rpmF</name>
    <name evidence="6" type="ORF">G4Z02_07515</name>
</gene>
<dbReference type="PANTHER" id="PTHR35534">
    <property type="entry name" value="50S RIBOSOMAL PROTEIN L32"/>
    <property type="match status" value="1"/>
</dbReference>
<dbReference type="NCBIfam" id="TIGR01031">
    <property type="entry name" value="rpmF_bact"/>
    <property type="match status" value="1"/>
</dbReference>
<dbReference type="EMBL" id="CP048914">
    <property type="protein sequence ID" value="QMS85595.1"/>
    <property type="molecule type" value="Genomic_DNA"/>
</dbReference>
<reference evidence="6 7" key="1">
    <citation type="submission" date="2020-02" db="EMBL/GenBank/DDBJ databases">
        <authorList>
            <person name="Zheng R.K."/>
            <person name="Sun C.M."/>
        </authorList>
    </citation>
    <scope>NUCLEOTIDE SEQUENCE [LARGE SCALE GENOMIC DNA]</scope>
    <source>
        <strain evidence="7">zrk13</strain>
    </source>
</reference>
<dbReference type="KEGG" id="xcl:G4Z02_07515"/>
<evidence type="ECO:0000256" key="5">
    <source>
        <dbReference type="HAMAP-Rule" id="MF_00340"/>
    </source>
</evidence>
<evidence type="ECO:0000256" key="1">
    <source>
        <dbReference type="ARBA" id="ARBA00008560"/>
    </source>
</evidence>
<organism evidence="6 7">
    <name type="scientific">Candidatus Xianfuyuplasma coldseepsis</name>
    <dbReference type="NCBI Taxonomy" id="2782163"/>
    <lineage>
        <taxon>Bacteria</taxon>
        <taxon>Bacillati</taxon>
        <taxon>Mycoplasmatota</taxon>
        <taxon>Mollicutes</taxon>
        <taxon>Candidatus Izemoplasmatales</taxon>
        <taxon>Candidatus Izemoplasmataceae</taxon>
        <taxon>Candidatus Xianfuyuplasma</taxon>
    </lineage>
</organism>
<dbReference type="AlphaFoldDB" id="A0A7L7KSL8"/>
<dbReference type="Proteomes" id="UP000514720">
    <property type="component" value="Chromosome"/>
</dbReference>
<evidence type="ECO:0000256" key="4">
    <source>
        <dbReference type="ARBA" id="ARBA00035178"/>
    </source>
</evidence>
<dbReference type="InterPro" id="IPR002677">
    <property type="entry name" value="Ribosomal_bL32"/>
</dbReference>
<dbReference type="RefSeq" id="WP_258877396.1">
    <property type="nucleotide sequence ID" value="NZ_CP048914.1"/>
</dbReference>
<dbReference type="HAMAP" id="MF_00340">
    <property type="entry name" value="Ribosomal_bL32"/>
    <property type="match status" value="1"/>
</dbReference>
<dbReference type="SUPFAM" id="SSF57829">
    <property type="entry name" value="Zn-binding ribosomal proteins"/>
    <property type="match status" value="1"/>
</dbReference>
<dbReference type="GO" id="GO:0006412">
    <property type="term" value="P:translation"/>
    <property type="evidence" value="ECO:0007669"/>
    <property type="project" value="UniProtKB-UniRule"/>
</dbReference>
<dbReference type="GO" id="GO:0015934">
    <property type="term" value="C:large ribosomal subunit"/>
    <property type="evidence" value="ECO:0007669"/>
    <property type="project" value="InterPro"/>
</dbReference>
<comment type="similarity">
    <text evidence="1 5">Belongs to the bacterial ribosomal protein bL32 family.</text>
</comment>
<dbReference type="InterPro" id="IPR044957">
    <property type="entry name" value="Ribosomal_bL32_bact"/>
</dbReference>
<name>A0A7L7KSL8_9MOLU</name>
<evidence type="ECO:0000256" key="2">
    <source>
        <dbReference type="ARBA" id="ARBA00022980"/>
    </source>
</evidence>
<accession>A0A7L7KSL8</accession>
<protein>
    <recommendedName>
        <fullName evidence="4 5">Large ribosomal subunit protein bL32</fullName>
    </recommendedName>
</protein>
<dbReference type="GO" id="GO:0003735">
    <property type="term" value="F:structural constituent of ribosome"/>
    <property type="evidence" value="ECO:0007669"/>
    <property type="project" value="InterPro"/>
</dbReference>
<dbReference type="InterPro" id="IPR011332">
    <property type="entry name" value="Ribosomal_zn-bd"/>
</dbReference>